<dbReference type="STRING" id="1123281.SAMN02745180_02803"/>
<dbReference type="PANTHER" id="PTHR42852:SF6">
    <property type="entry name" value="THIOL:DISULFIDE INTERCHANGE PROTEIN DSBE"/>
    <property type="match status" value="1"/>
</dbReference>
<dbReference type="PROSITE" id="PS51257">
    <property type="entry name" value="PROKAR_LIPOPROTEIN"/>
    <property type="match status" value="1"/>
</dbReference>
<keyword evidence="8" id="KW-0413">Isomerase</keyword>
<evidence type="ECO:0000256" key="1">
    <source>
        <dbReference type="ARBA" id="ARBA00004196"/>
    </source>
</evidence>
<keyword evidence="2" id="KW-0201">Cytochrome c-type biogenesis</keyword>
<evidence type="ECO:0000256" key="2">
    <source>
        <dbReference type="ARBA" id="ARBA00022748"/>
    </source>
</evidence>
<evidence type="ECO:0000256" key="6">
    <source>
        <dbReference type="SAM" id="SignalP"/>
    </source>
</evidence>
<keyword evidence="5" id="KW-0676">Redox-active center</keyword>
<dbReference type="AlphaFoldDB" id="A0A1M5Z6M1"/>
<dbReference type="PROSITE" id="PS51352">
    <property type="entry name" value="THIOREDOXIN_2"/>
    <property type="match status" value="1"/>
</dbReference>
<evidence type="ECO:0000313" key="8">
    <source>
        <dbReference type="EMBL" id="SHI19925.1"/>
    </source>
</evidence>
<dbReference type="PANTHER" id="PTHR42852">
    <property type="entry name" value="THIOL:DISULFIDE INTERCHANGE PROTEIN DSBE"/>
    <property type="match status" value="1"/>
</dbReference>
<evidence type="ECO:0000259" key="7">
    <source>
        <dbReference type="PROSITE" id="PS51352"/>
    </source>
</evidence>
<sequence>MKNTLKKLLIMIMAIMLIGSLTACGSQKDNVKNQSSNTSIFPNFNATDFQGNQFTQNMFKDNPVTVLNIWFTGCQACVSEMPQLETLSKELKEKGVALVGVCIDDVSMDKTIYAQAEKILKDNNITYPNLIMEHGEEIDNYLNNIFAFPTTLLIDREGNIIGEPIVGSIDNQKQIDDLNNRIDKIIENDKQ</sequence>
<dbReference type="InterPro" id="IPR050553">
    <property type="entry name" value="Thioredoxin_ResA/DsbE_sf"/>
</dbReference>
<evidence type="ECO:0000313" key="9">
    <source>
        <dbReference type="Proteomes" id="UP000184389"/>
    </source>
</evidence>
<dbReference type="GO" id="GO:0030313">
    <property type="term" value="C:cell envelope"/>
    <property type="evidence" value="ECO:0007669"/>
    <property type="project" value="UniProtKB-SubCell"/>
</dbReference>
<dbReference type="GO" id="GO:0016491">
    <property type="term" value="F:oxidoreductase activity"/>
    <property type="evidence" value="ECO:0007669"/>
    <property type="project" value="InterPro"/>
</dbReference>
<dbReference type="GO" id="GO:0017004">
    <property type="term" value="P:cytochrome complex assembly"/>
    <property type="evidence" value="ECO:0007669"/>
    <property type="project" value="UniProtKB-KW"/>
</dbReference>
<keyword evidence="3" id="KW-0735">Signal-anchor</keyword>
<keyword evidence="4" id="KW-1015">Disulfide bond</keyword>
<feature type="signal peptide" evidence="6">
    <location>
        <begin position="1"/>
        <end position="23"/>
    </location>
</feature>
<evidence type="ECO:0000256" key="5">
    <source>
        <dbReference type="ARBA" id="ARBA00023284"/>
    </source>
</evidence>
<dbReference type="InterPro" id="IPR036249">
    <property type="entry name" value="Thioredoxin-like_sf"/>
</dbReference>
<proteinExistence type="predicted"/>
<feature type="chain" id="PRO_5039640454" evidence="6">
    <location>
        <begin position="24"/>
        <end position="191"/>
    </location>
</feature>
<dbReference type="GO" id="GO:0016209">
    <property type="term" value="F:antioxidant activity"/>
    <property type="evidence" value="ECO:0007669"/>
    <property type="project" value="InterPro"/>
</dbReference>
<organism evidence="8 9">
    <name type="scientific">Sporanaerobacter acetigenes DSM 13106</name>
    <dbReference type="NCBI Taxonomy" id="1123281"/>
    <lineage>
        <taxon>Bacteria</taxon>
        <taxon>Bacillati</taxon>
        <taxon>Bacillota</taxon>
        <taxon>Tissierellia</taxon>
        <taxon>Tissierellales</taxon>
        <taxon>Sporanaerobacteraceae</taxon>
        <taxon>Sporanaerobacter</taxon>
    </lineage>
</organism>
<dbReference type="RefSeq" id="WP_072745400.1">
    <property type="nucleotide sequence ID" value="NZ_FQXR01000022.1"/>
</dbReference>
<dbReference type="CDD" id="cd02966">
    <property type="entry name" value="TlpA_like_family"/>
    <property type="match status" value="1"/>
</dbReference>
<dbReference type="InterPro" id="IPR000866">
    <property type="entry name" value="AhpC/TSA"/>
</dbReference>
<dbReference type="InterPro" id="IPR013766">
    <property type="entry name" value="Thioredoxin_domain"/>
</dbReference>
<dbReference type="Pfam" id="PF00578">
    <property type="entry name" value="AhpC-TSA"/>
    <property type="match status" value="1"/>
</dbReference>
<evidence type="ECO:0000256" key="3">
    <source>
        <dbReference type="ARBA" id="ARBA00022968"/>
    </source>
</evidence>
<feature type="domain" description="Thioredoxin" evidence="7">
    <location>
        <begin position="35"/>
        <end position="187"/>
    </location>
</feature>
<dbReference type="EMBL" id="FQXR01000022">
    <property type="protein sequence ID" value="SHI19925.1"/>
    <property type="molecule type" value="Genomic_DNA"/>
</dbReference>
<keyword evidence="3" id="KW-0812">Transmembrane</keyword>
<reference evidence="8 9" key="1">
    <citation type="submission" date="2016-11" db="EMBL/GenBank/DDBJ databases">
        <authorList>
            <person name="Jaros S."/>
            <person name="Januszkiewicz K."/>
            <person name="Wedrychowicz H."/>
        </authorList>
    </citation>
    <scope>NUCLEOTIDE SEQUENCE [LARGE SCALE GENOMIC DNA]</scope>
    <source>
        <strain evidence="8 9">DSM 13106</strain>
    </source>
</reference>
<dbReference type="Proteomes" id="UP000184389">
    <property type="component" value="Unassembled WGS sequence"/>
</dbReference>
<gene>
    <name evidence="8" type="ORF">SAMN02745180_02803</name>
</gene>
<dbReference type="OrthoDB" id="9809733at2"/>
<accession>A0A1M5Z6M1</accession>
<dbReference type="SUPFAM" id="SSF52833">
    <property type="entry name" value="Thioredoxin-like"/>
    <property type="match status" value="1"/>
</dbReference>
<keyword evidence="6" id="KW-0732">Signal</keyword>
<protein>
    <submittedName>
        <fullName evidence="8">Thiol-disulfide isomerase or thioredoxin</fullName>
    </submittedName>
</protein>
<comment type="subcellular location">
    <subcellularLocation>
        <location evidence="1">Cell envelope</location>
    </subcellularLocation>
</comment>
<evidence type="ECO:0000256" key="4">
    <source>
        <dbReference type="ARBA" id="ARBA00023157"/>
    </source>
</evidence>
<dbReference type="Gene3D" id="3.40.30.10">
    <property type="entry name" value="Glutaredoxin"/>
    <property type="match status" value="1"/>
</dbReference>
<dbReference type="GO" id="GO:0016853">
    <property type="term" value="F:isomerase activity"/>
    <property type="evidence" value="ECO:0007669"/>
    <property type="project" value="UniProtKB-KW"/>
</dbReference>
<keyword evidence="9" id="KW-1185">Reference proteome</keyword>
<name>A0A1M5Z6M1_9FIRM</name>